<dbReference type="HOGENOM" id="CLU_3269039_0_0_7"/>
<keyword evidence="2" id="KW-1185">Reference proteome</keyword>
<sequence length="41" mass="4656">MLVCVSRMAELTLLHFKADSFNWRTLHNNVDLPVVSILLSA</sequence>
<dbReference type="KEGG" id="dhy:DESAM_20597"/>
<dbReference type="AlphaFoldDB" id="L0R822"/>
<dbReference type="EMBL" id="FO203522">
    <property type="protein sequence ID" value="CCO22884.1"/>
    <property type="molecule type" value="Genomic_DNA"/>
</dbReference>
<organism evidence="1 2">
    <name type="scientific">Maridesulfovibrio hydrothermalis AM13 = DSM 14728</name>
    <dbReference type="NCBI Taxonomy" id="1121451"/>
    <lineage>
        <taxon>Bacteria</taxon>
        <taxon>Pseudomonadati</taxon>
        <taxon>Thermodesulfobacteriota</taxon>
        <taxon>Desulfovibrionia</taxon>
        <taxon>Desulfovibrionales</taxon>
        <taxon>Desulfovibrionaceae</taxon>
        <taxon>Maridesulfovibrio</taxon>
    </lineage>
</organism>
<evidence type="ECO:0000313" key="2">
    <source>
        <dbReference type="Proteomes" id="UP000010808"/>
    </source>
</evidence>
<accession>L0R822</accession>
<protein>
    <submittedName>
        <fullName evidence="1">Uncharacterized protein</fullName>
    </submittedName>
</protein>
<reference evidence="1 2" key="1">
    <citation type="submission" date="2012-10" db="EMBL/GenBank/DDBJ databases">
        <authorList>
            <person name="Genoscope - CEA"/>
        </authorList>
    </citation>
    <scope>NUCLEOTIDE SEQUENCE [LARGE SCALE GENOMIC DNA]</scope>
    <source>
        <strain evidence="2">AM13 / DSM 14728</strain>
    </source>
</reference>
<name>L0R822_9BACT</name>
<dbReference type="STRING" id="1121451.DESAM_20597"/>
<gene>
    <name evidence="1" type="ORF">DESAM_20597</name>
</gene>
<evidence type="ECO:0000313" key="1">
    <source>
        <dbReference type="EMBL" id="CCO22884.1"/>
    </source>
</evidence>
<proteinExistence type="predicted"/>
<dbReference type="Proteomes" id="UP000010808">
    <property type="component" value="Chromosome"/>
</dbReference>